<feature type="region of interest" description="Disordered" evidence="1">
    <location>
        <begin position="39"/>
        <end position="65"/>
    </location>
</feature>
<feature type="compositionally biased region" description="Basic and acidic residues" evidence="1">
    <location>
        <begin position="48"/>
        <end position="57"/>
    </location>
</feature>
<dbReference type="Proteomes" id="UP000250235">
    <property type="component" value="Unassembled WGS sequence"/>
</dbReference>
<name>A0A2Z7BNU3_9LAMI</name>
<gene>
    <name evidence="2" type="ORF">F511_27214</name>
</gene>
<reference evidence="2 3" key="1">
    <citation type="journal article" date="2015" name="Proc. Natl. Acad. Sci. U.S.A.">
        <title>The resurrection genome of Boea hygrometrica: A blueprint for survival of dehydration.</title>
        <authorList>
            <person name="Xiao L."/>
            <person name="Yang G."/>
            <person name="Zhang L."/>
            <person name="Yang X."/>
            <person name="Zhao S."/>
            <person name="Ji Z."/>
            <person name="Zhou Q."/>
            <person name="Hu M."/>
            <person name="Wang Y."/>
            <person name="Chen M."/>
            <person name="Xu Y."/>
            <person name="Jin H."/>
            <person name="Xiao X."/>
            <person name="Hu G."/>
            <person name="Bao F."/>
            <person name="Hu Y."/>
            <person name="Wan P."/>
            <person name="Li L."/>
            <person name="Deng X."/>
            <person name="Kuang T."/>
            <person name="Xiang C."/>
            <person name="Zhu J.K."/>
            <person name="Oliver M.J."/>
            <person name="He Y."/>
        </authorList>
    </citation>
    <scope>NUCLEOTIDE SEQUENCE [LARGE SCALE GENOMIC DNA]</scope>
    <source>
        <strain evidence="3">cv. XS01</strain>
    </source>
</reference>
<evidence type="ECO:0000256" key="1">
    <source>
        <dbReference type="SAM" id="MobiDB-lite"/>
    </source>
</evidence>
<evidence type="ECO:0000313" key="2">
    <source>
        <dbReference type="EMBL" id="KZV36322.1"/>
    </source>
</evidence>
<proteinExistence type="predicted"/>
<dbReference type="EMBL" id="KV003907">
    <property type="protein sequence ID" value="KZV36322.1"/>
    <property type="molecule type" value="Genomic_DNA"/>
</dbReference>
<organism evidence="2 3">
    <name type="scientific">Dorcoceras hygrometricum</name>
    <dbReference type="NCBI Taxonomy" id="472368"/>
    <lineage>
        <taxon>Eukaryota</taxon>
        <taxon>Viridiplantae</taxon>
        <taxon>Streptophyta</taxon>
        <taxon>Embryophyta</taxon>
        <taxon>Tracheophyta</taxon>
        <taxon>Spermatophyta</taxon>
        <taxon>Magnoliopsida</taxon>
        <taxon>eudicotyledons</taxon>
        <taxon>Gunneridae</taxon>
        <taxon>Pentapetalae</taxon>
        <taxon>asterids</taxon>
        <taxon>lamiids</taxon>
        <taxon>Lamiales</taxon>
        <taxon>Gesneriaceae</taxon>
        <taxon>Didymocarpoideae</taxon>
        <taxon>Trichosporeae</taxon>
        <taxon>Loxocarpinae</taxon>
        <taxon>Dorcoceras</taxon>
    </lineage>
</organism>
<sequence length="132" mass="14987">MVKWQHRGVRDPESFSSFQLVSERRFWWGTSLLRGAQKSNCELMPPRRARDQQDDATPHPPPQLTPYERACVDMIAGISRSLPGASHLPCTLLAPVITPRPLLSPGHHMPTNIRLVRPRTTPYYENLALIPT</sequence>
<protein>
    <submittedName>
        <fullName evidence="2">Uncharacterized protein</fullName>
    </submittedName>
</protein>
<dbReference type="AlphaFoldDB" id="A0A2Z7BNU3"/>
<accession>A0A2Z7BNU3</accession>
<keyword evidence="3" id="KW-1185">Reference proteome</keyword>
<evidence type="ECO:0000313" key="3">
    <source>
        <dbReference type="Proteomes" id="UP000250235"/>
    </source>
</evidence>